<protein>
    <submittedName>
        <fullName evidence="2">Uncharacterized protein</fullName>
    </submittedName>
</protein>
<evidence type="ECO:0000313" key="3">
    <source>
        <dbReference type="Proteomes" id="UP001434883"/>
    </source>
</evidence>
<keyword evidence="3" id="KW-1185">Reference proteome</keyword>
<comment type="caution">
    <text evidence="2">The sequence shown here is derived from an EMBL/GenBank/DDBJ whole genome shotgun (WGS) entry which is preliminary data.</text>
</comment>
<sequence>MPCPYGPEGIRQIQKGGRREELKGVSGGLNIPCLCSFCFLRFYHGDCTGVPKPRRGQERGGSYRELPSQEKKNGSSCVCCTGISPGLHHPLTPSRQQFKNERSKL</sequence>
<dbReference type="Proteomes" id="UP001434883">
    <property type="component" value="Unassembled WGS sequence"/>
</dbReference>
<evidence type="ECO:0000313" key="2">
    <source>
        <dbReference type="EMBL" id="MEQ2215888.1"/>
    </source>
</evidence>
<proteinExistence type="predicted"/>
<dbReference type="EMBL" id="JAHRIN010069051">
    <property type="protein sequence ID" value="MEQ2215888.1"/>
    <property type="molecule type" value="Genomic_DNA"/>
</dbReference>
<name>A0ABV0S866_9TELE</name>
<evidence type="ECO:0000256" key="1">
    <source>
        <dbReference type="SAM" id="MobiDB-lite"/>
    </source>
</evidence>
<organism evidence="2 3">
    <name type="scientific">Xenoophorus captivus</name>
    <dbReference type="NCBI Taxonomy" id="1517983"/>
    <lineage>
        <taxon>Eukaryota</taxon>
        <taxon>Metazoa</taxon>
        <taxon>Chordata</taxon>
        <taxon>Craniata</taxon>
        <taxon>Vertebrata</taxon>
        <taxon>Euteleostomi</taxon>
        <taxon>Actinopterygii</taxon>
        <taxon>Neopterygii</taxon>
        <taxon>Teleostei</taxon>
        <taxon>Neoteleostei</taxon>
        <taxon>Acanthomorphata</taxon>
        <taxon>Ovalentaria</taxon>
        <taxon>Atherinomorphae</taxon>
        <taxon>Cyprinodontiformes</taxon>
        <taxon>Goodeidae</taxon>
        <taxon>Xenoophorus</taxon>
    </lineage>
</organism>
<feature type="region of interest" description="Disordered" evidence="1">
    <location>
        <begin position="49"/>
        <end position="75"/>
    </location>
</feature>
<accession>A0ABV0S866</accession>
<feature type="compositionally biased region" description="Basic and acidic residues" evidence="1">
    <location>
        <begin position="55"/>
        <end position="73"/>
    </location>
</feature>
<reference evidence="2 3" key="1">
    <citation type="submission" date="2021-06" db="EMBL/GenBank/DDBJ databases">
        <authorList>
            <person name="Palmer J.M."/>
        </authorList>
    </citation>
    <scope>NUCLEOTIDE SEQUENCE [LARGE SCALE GENOMIC DNA]</scope>
    <source>
        <strain evidence="2 3">XC_2019</strain>
        <tissue evidence="2">Muscle</tissue>
    </source>
</reference>
<gene>
    <name evidence="2" type="ORF">XENOCAPTIV_007353</name>
</gene>